<evidence type="ECO:0000313" key="1">
    <source>
        <dbReference type="EMBL" id="KAI4866553.1"/>
    </source>
</evidence>
<dbReference type="Proteomes" id="UP001497700">
    <property type="component" value="Unassembled WGS sequence"/>
</dbReference>
<gene>
    <name evidence="1" type="ORF">F4820DRAFT_245775</name>
</gene>
<dbReference type="EMBL" id="MU393457">
    <property type="protein sequence ID" value="KAI4866553.1"/>
    <property type="molecule type" value="Genomic_DNA"/>
</dbReference>
<keyword evidence="2" id="KW-1185">Reference proteome</keyword>
<evidence type="ECO:0000313" key="2">
    <source>
        <dbReference type="Proteomes" id="UP001497700"/>
    </source>
</evidence>
<comment type="caution">
    <text evidence="1">The sequence shown here is derived from an EMBL/GenBank/DDBJ whole genome shotgun (WGS) entry which is preliminary data.</text>
</comment>
<organism evidence="1 2">
    <name type="scientific">Hypoxylon rubiginosum</name>
    <dbReference type="NCBI Taxonomy" id="110542"/>
    <lineage>
        <taxon>Eukaryota</taxon>
        <taxon>Fungi</taxon>
        <taxon>Dikarya</taxon>
        <taxon>Ascomycota</taxon>
        <taxon>Pezizomycotina</taxon>
        <taxon>Sordariomycetes</taxon>
        <taxon>Xylariomycetidae</taxon>
        <taxon>Xylariales</taxon>
        <taxon>Hypoxylaceae</taxon>
        <taxon>Hypoxylon</taxon>
    </lineage>
</organism>
<accession>A0ACB9Z4Y7</accession>
<reference evidence="1 2" key="1">
    <citation type="journal article" date="2022" name="New Phytol.">
        <title>Ecological generalism drives hyperdiversity of secondary metabolite gene clusters in xylarialean endophytes.</title>
        <authorList>
            <person name="Franco M.E.E."/>
            <person name="Wisecaver J.H."/>
            <person name="Arnold A.E."/>
            <person name="Ju Y.M."/>
            <person name="Slot J.C."/>
            <person name="Ahrendt S."/>
            <person name="Moore L.P."/>
            <person name="Eastman K.E."/>
            <person name="Scott K."/>
            <person name="Konkel Z."/>
            <person name="Mondo S.J."/>
            <person name="Kuo A."/>
            <person name="Hayes R.D."/>
            <person name="Haridas S."/>
            <person name="Andreopoulos B."/>
            <person name="Riley R."/>
            <person name="LaButti K."/>
            <person name="Pangilinan J."/>
            <person name="Lipzen A."/>
            <person name="Amirebrahimi M."/>
            <person name="Yan J."/>
            <person name="Adam C."/>
            <person name="Keymanesh K."/>
            <person name="Ng V."/>
            <person name="Louie K."/>
            <person name="Northen T."/>
            <person name="Drula E."/>
            <person name="Henrissat B."/>
            <person name="Hsieh H.M."/>
            <person name="Youens-Clark K."/>
            <person name="Lutzoni F."/>
            <person name="Miadlikowska J."/>
            <person name="Eastwood D.C."/>
            <person name="Hamelin R.C."/>
            <person name="Grigoriev I.V."/>
            <person name="U'Ren J.M."/>
        </authorList>
    </citation>
    <scope>NUCLEOTIDE SEQUENCE [LARGE SCALE GENOMIC DNA]</scope>
    <source>
        <strain evidence="1 2">CBS 119005</strain>
    </source>
</reference>
<name>A0ACB9Z4Y7_9PEZI</name>
<protein>
    <submittedName>
        <fullName evidence="1">Uncharacterized protein</fullName>
    </submittedName>
</protein>
<proteinExistence type="predicted"/>
<sequence length="550" mass="58948">MSHSPEHAPYSTLEVSQRDPEAFQKEVVQYPDHSILQAVPLEQAAAGATHSYYSPESAKEVVHPQQNLYLGAGTYKDPNYAGGAAYHQSAAAYHNGAGYHNGVAYSDGSLYPNSAYPPSSTSPLDSNAYGSGPLNGTESGSQYPHTGEKAAPAATICGLRKKTFFIILAVAIVAVIALAGGLAGGLASKSKNGSESADTDSSGTTSNGDPKGPTPSNTTSEKLILDNSKITASNWTDSNGVVHRTVFFQDVYNAIIARRWDSNGKSWKTNNLTELMAATTTPLRPQAGTPLASASMDHSPTYETHVWFTDPDNIIRSMASFDALNRPDSWDNDTLDGAILQTWPGGQLAAMWQRTWGADGNGTWVVAYQRPEGAIKTANSSTWASATVAVERVNVAANSSLAIIPQLRGPWLDRLELVSERVASDGTGVMSTTSYNDTWNGAAQRVTELQNDIPLPAASQQFAATKWDSWNQALYIALLQGGTIQGNHWDGEQMSTISSFKFNSGPETNFTAIAMTPDAMFYAISNNEILEYELDTSDPSNFNYVGTVFP</sequence>